<reference evidence="1 2" key="1">
    <citation type="submission" date="2015-09" db="EMBL/GenBank/DDBJ databases">
        <title>Genome announcement of multiple Pseudomonas syringae strains.</title>
        <authorList>
            <person name="Thakur S."/>
            <person name="Wang P.W."/>
            <person name="Gong Y."/>
            <person name="Weir B.S."/>
            <person name="Guttman D.S."/>
        </authorList>
    </citation>
    <scope>NUCLEOTIDE SEQUENCE [LARGE SCALE GENOMIC DNA]</scope>
    <source>
        <strain evidence="1 2">ICMP16929</strain>
    </source>
</reference>
<dbReference type="EMBL" id="LJRI01000169">
    <property type="protein sequence ID" value="KPZ10704.1"/>
    <property type="molecule type" value="Genomic_DNA"/>
</dbReference>
<accession>A0A0Q0J9C1</accession>
<evidence type="ECO:0000313" key="2">
    <source>
        <dbReference type="Proteomes" id="UP000050384"/>
    </source>
</evidence>
<dbReference type="AlphaFoldDB" id="A0A0Q0J9C1"/>
<proteinExistence type="predicted"/>
<organism evidence="1 2">
    <name type="scientific">Pseudomonas syringae pv. spinaceae</name>
    <dbReference type="NCBI Taxonomy" id="264459"/>
    <lineage>
        <taxon>Bacteria</taxon>
        <taxon>Pseudomonadati</taxon>
        <taxon>Pseudomonadota</taxon>
        <taxon>Gammaproteobacteria</taxon>
        <taxon>Pseudomonadales</taxon>
        <taxon>Pseudomonadaceae</taxon>
        <taxon>Pseudomonas</taxon>
        <taxon>Pseudomonas syringae</taxon>
    </lineage>
</organism>
<gene>
    <name evidence="1" type="ORF">ALO94_03024</name>
</gene>
<dbReference type="Proteomes" id="UP000050384">
    <property type="component" value="Unassembled WGS sequence"/>
</dbReference>
<protein>
    <submittedName>
        <fullName evidence="1">Uncharacterized protein</fullName>
    </submittedName>
</protein>
<comment type="caution">
    <text evidence="1">The sequence shown here is derived from an EMBL/GenBank/DDBJ whole genome shotgun (WGS) entry which is preliminary data.</text>
</comment>
<dbReference type="RefSeq" id="WP_057426303.1">
    <property type="nucleotide sequence ID" value="NZ_LJRI01000169.1"/>
</dbReference>
<dbReference type="GeneID" id="73738087"/>
<dbReference type="PATRIC" id="fig|264459.3.peg.4875"/>
<evidence type="ECO:0000313" key="1">
    <source>
        <dbReference type="EMBL" id="KPZ10704.1"/>
    </source>
</evidence>
<sequence length="61" mass="7125">MLDHVEMENNCAVDSEHGWMIISPKERLLIELHRRISERDQQQLLRLTSGLAILEQEQASI</sequence>
<name>A0A0Q0J9C1_PSESX</name>